<dbReference type="AlphaFoldDB" id="A0A9Q9B4U8"/>
<dbReference type="PANTHER" id="PTHR42085">
    <property type="entry name" value="F-BOX DOMAIN-CONTAINING PROTEIN"/>
    <property type="match status" value="1"/>
</dbReference>
<dbReference type="EMBL" id="CP099428">
    <property type="protein sequence ID" value="USW58270.1"/>
    <property type="molecule type" value="Genomic_DNA"/>
</dbReference>
<evidence type="ECO:0000313" key="1">
    <source>
        <dbReference type="EMBL" id="USW58270.1"/>
    </source>
</evidence>
<keyword evidence="2" id="KW-1185">Reference proteome</keyword>
<name>A0A9Q9B4U8_9PEZI</name>
<evidence type="ECO:0000313" key="2">
    <source>
        <dbReference type="Proteomes" id="UP001056384"/>
    </source>
</evidence>
<dbReference type="Proteomes" id="UP001056384">
    <property type="component" value="Chromosome 11"/>
</dbReference>
<protein>
    <submittedName>
        <fullName evidence="1">Uncharacterized protein</fullName>
    </submittedName>
</protein>
<reference evidence="1" key="1">
    <citation type="submission" date="2022-06" db="EMBL/GenBank/DDBJ databases">
        <title>Complete genome sequences of two strains of the flax pathogen Septoria linicola.</title>
        <authorList>
            <person name="Lapalu N."/>
            <person name="Simon A."/>
            <person name="Demenou B."/>
            <person name="Paumier D."/>
            <person name="Guillot M.-P."/>
            <person name="Gout L."/>
            <person name="Valade R."/>
        </authorList>
    </citation>
    <scope>NUCLEOTIDE SEQUENCE</scope>
    <source>
        <strain evidence="1">SE15195</strain>
    </source>
</reference>
<dbReference type="PANTHER" id="PTHR42085:SF1">
    <property type="entry name" value="F-BOX DOMAIN-CONTAINING PROTEIN"/>
    <property type="match status" value="1"/>
</dbReference>
<accession>A0A9Q9B4U8</accession>
<organism evidence="1 2">
    <name type="scientific">Septoria linicola</name>
    <dbReference type="NCBI Taxonomy" id="215465"/>
    <lineage>
        <taxon>Eukaryota</taxon>
        <taxon>Fungi</taxon>
        <taxon>Dikarya</taxon>
        <taxon>Ascomycota</taxon>
        <taxon>Pezizomycotina</taxon>
        <taxon>Dothideomycetes</taxon>
        <taxon>Dothideomycetidae</taxon>
        <taxon>Mycosphaerellales</taxon>
        <taxon>Mycosphaerellaceae</taxon>
        <taxon>Septoria</taxon>
    </lineage>
</organism>
<sequence>MAQKYTFLSRINTSAKKEFARDDLKSANTFLTWKACFSQHETPYDESHLVIALTTMMPTPQPQSPLLALPGELRNKIYHLALVRHSKIRVTETGYERSGLIATCKQTRRECLRIFYHENQFRIPIPRFSAMLLTKFVKHLDGIDFGVDPARNGKEVGWQAGVNCYVTPSPMTPSWLNLLRWCQLIHEGVLPDPKQTADGRWDRGDRRTDWLVIAGIHGIVRQSKERNWEEVKGIVEGFRAALAAVDGRWLEDEERDGK</sequence>
<dbReference type="InterPro" id="IPR038883">
    <property type="entry name" value="AN11006-like"/>
</dbReference>
<dbReference type="OrthoDB" id="2951834at2759"/>
<proteinExistence type="predicted"/>
<gene>
    <name evidence="1" type="ORF">Slin15195_G115890</name>
</gene>